<keyword evidence="2" id="KW-1185">Reference proteome</keyword>
<reference evidence="2" key="1">
    <citation type="journal article" date="2019" name="Int. J. Syst. Evol. Microbiol.">
        <title>The Global Catalogue of Microorganisms (GCM) 10K type strain sequencing project: providing services to taxonomists for standard genome sequencing and annotation.</title>
        <authorList>
            <consortium name="The Broad Institute Genomics Platform"/>
            <consortium name="The Broad Institute Genome Sequencing Center for Infectious Disease"/>
            <person name="Wu L."/>
            <person name="Ma J."/>
        </authorList>
    </citation>
    <scope>NUCLEOTIDE SEQUENCE [LARGE SCALE GENOMIC DNA]</scope>
    <source>
        <strain evidence="2">CGMCC 4.7397</strain>
    </source>
</reference>
<organism evidence="1 2">
    <name type="scientific">Pseudonocardia lutea</name>
    <dbReference type="NCBI Taxonomy" id="2172015"/>
    <lineage>
        <taxon>Bacteria</taxon>
        <taxon>Bacillati</taxon>
        <taxon>Actinomycetota</taxon>
        <taxon>Actinomycetes</taxon>
        <taxon>Pseudonocardiales</taxon>
        <taxon>Pseudonocardiaceae</taxon>
        <taxon>Pseudonocardia</taxon>
    </lineage>
</organism>
<dbReference type="Gene3D" id="3.40.50.2000">
    <property type="entry name" value="Glycogen Phosphorylase B"/>
    <property type="match status" value="1"/>
</dbReference>
<name>A0ABW1I693_9PSEU</name>
<dbReference type="RefSeq" id="WP_379564972.1">
    <property type="nucleotide sequence ID" value="NZ_JBHSQK010000011.1"/>
</dbReference>
<evidence type="ECO:0008006" key="3">
    <source>
        <dbReference type="Google" id="ProtNLM"/>
    </source>
</evidence>
<evidence type="ECO:0000313" key="2">
    <source>
        <dbReference type="Proteomes" id="UP001596119"/>
    </source>
</evidence>
<dbReference type="Proteomes" id="UP001596119">
    <property type="component" value="Unassembled WGS sequence"/>
</dbReference>
<gene>
    <name evidence="1" type="ORF">ACFQH9_06440</name>
</gene>
<sequence length="322" mass="35691">MNPLRFALEHYVNAAAETLAAAAPCSVVKVSSFVEPSQRKGGRIGWILDYVEALWKARTADVVIVAWPVLGAIDAVILALLPGQAKRYIVYHDPRPLVRSIGYGRVSRKVAGLLPAKRMPIAIVHSLAAEFDLKVDLPTLQTYHLPHPTMSGERTAGTSSRDRAIRVVGQFKPDRDVETLELIGEQLASAGYSLEIIGRGWPQVRGWRVRPEFVPEDELTVLIQSARLVIVPYRRYYQSGIALRCIESRTPFIAPCTGGLAELLPEQSKFLYSKNDWSRAVTFALSEEAGGEITRIAEELSQAASARYSQFARVALERRVVE</sequence>
<comment type="caution">
    <text evidence="1">The sequence shown here is derived from an EMBL/GenBank/DDBJ whole genome shotgun (WGS) entry which is preliminary data.</text>
</comment>
<protein>
    <recommendedName>
        <fullName evidence="3">Glycosyltransferase involved in cell wall biosynthesis</fullName>
    </recommendedName>
</protein>
<evidence type="ECO:0000313" key="1">
    <source>
        <dbReference type="EMBL" id="MFC5947909.1"/>
    </source>
</evidence>
<proteinExistence type="predicted"/>
<dbReference type="SUPFAM" id="SSF53756">
    <property type="entry name" value="UDP-Glycosyltransferase/glycogen phosphorylase"/>
    <property type="match status" value="1"/>
</dbReference>
<dbReference type="EMBL" id="JBHSQK010000011">
    <property type="protein sequence ID" value="MFC5947909.1"/>
    <property type="molecule type" value="Genomic_DNA"/>
</dbReference>
<accession>A0ABW1I693</accession>